<keyword evidence="2" id="KW-1185">Reference proteome</keyword>
<dbReference type="Proteomes" id="UP000187203">
    <property type="component" value="Unassembled WGS sequence"/>
</dbReference>
<evidence type="ECO:0000313" key="1">
    <source>
        <dbReference type="EMBL" id="OMO64044.1"/>
    </source>
</evidence>
<organism evidence="1 2">
    <name type="scientific">Corchorus olitorius</name>
    <dbReference type="NCBI Taxonomy" id="93759"/>
    <lineage>
        <taxon>Eukaryota</taxon>
        <taxon>Viridiplantae</taxon>
        <taxon>Streptophyta</taxon>
        <taxon>Embryophyta</taxon>
        <taxon>Tracheophyta</taxon>
        <taxon>Spermatophyta</taxon>
        <taxon>Magnoliopsida</taxon>
        <taxon>eudicotyledons</taxon>
        <taxon>Gunneridae</taxon>
        <taxon>Pentapetalae</taxon>
        <taxon>rosids</taxon>
        <taxon>malvids</taxon>
        <taxon>Malvales</taxon>
        <taxon>Malvaceae</taxon>
        <taxon>Grewioideae</taxon>
        <taxon>Apeibeae</taxon>
        <taxon>Corchorus</taxon>
    </lineage>
</organism>
<evidence type="ECO:0000313" key="2">
    <source>
        <dbReference type="Proteomes" id="UP000187203"/>
    </source>
</evidence>
<reference evidence="2" key="1">
    <citation type="submission" date="2013-09" db="EMBL/GenBank/DDBJ databases">
        <title>Corchorus olitorius genome sequencing.</title>
        <authorList>
            <person name="Alam M."/>
            <person name="Haque M.S."/>
            <person name="Islam M.S."/>
            <person name="Emdad E.M."/>
            <person name="Islam M.M."/>
            <person name="Ahmed B."/>
            <person name="Halim A."/>
            <person name="Hossen Q.M.M."/>
            <person name="Hossain M.Z."/>
            <person name="Ahmed R."/>
            <person name="Khan M.M."/>
            <person name="Islam R."/>
            <person name="Rashid M.M."/>
            <person name="Khan S.A."/>
            <person name="Rahman M.S."/>
            <person name="Alam M."/>
            <person name="Yahiya A.S."/>
            <person name="Khan M.S."/>
            <person name="Azam M.S."/>
            <person name="Haque T."/>
            <person name="Lashkar M.Z.H."/>
            <person name="Akhand A.I."/>
            <person name="Morshed G."/>
            <person name="Roy S."/>
            <person name="Uddin K.S."/>
            <person name="Rabeya T."/>
            <person name="Hossain A.S."/>
            <person name="Chowdhury A."/>
            <person name="Snigdha A.R."/>
            <person name="Mortoza M.S."/>
            <person name="Matin S.A."/>
            <person name="Hoque S.M.E."/>
            <person name="Islam M.K."/>
            <person name="Roy D.K."/>
            <person name="Haider R."/>
            <person name="Moosa M.M."/>
            <person name="Elias S.M."/>
            <person name="Hasan A.M."/>
            <person name="Jahan S."/>
            <person name="Shafiuddin M."/>
            <person name="Mahmood N."/>
            <person name="Shommy N.S."/>
        </authorList>
    </citation>
    <scope>NUCLEOTIDE SEQUENCE [LARGE SCALE GENOMIC DNA]</scope>
    <source>
        <strain evidence="2">cv. O-4</strain>
    </source>
</reference>
<comment type="caution">
    <text evidence="1">The sequence shown here is derived from an EMBL/GenBank/DDBJ whole genome shotgun (WGS) entry which is preliminary data.</text>
</comment>
<accession>A0A1R3H119</accession>
<protein>
    <submittedName>
        <fullName evidence="1">Uncharacterized protein</fullName>
    </submittedName>
</protein>
<name>A0A1R3H119_9ROSI</name>
<proteinExistence type="predicted"/>
<dbReference type="AlphaFoldDB" id="A0A1R3H119"/>
<gene>
    <name evidence="1" type="ORF">COLO4_32140</name>
</gene>
<sequence length="83" mass="8814">MYVSPTHLPAFGIFAASDLNFGCCFSWFGSFGEHNNLLLIGFGCGLFGRTECSMGRVGGGYSNLFLGNLNRSALDLGDNVPAI</sequence>
<dbReference type="EMBL" id="AWUE01021023">
    <property type="protein sequence ID" value="OMO64044.1"/>
    <property type="molecule type" value="Genomic_DNA"/>
</dbReference>